<evidence type="ECO:0000256" key="8">
    <source>
        <dbReference type="ARBA" id="ARBA00023180"/>
    </source>
</evidence>
<dbReference type="PROSITE" id="PS50262">
    <property type="entry name" value="G_PROTEIN_RECEP_F1_2"/>
    <property type="match status" value="1"/>
</dbReference>
<keyword evidence="6 10" id="KW-0472">Membrane</keyword>
<comment type="subcellular location">
    <subcellularLocation>
        <location evidence="1">Cell membrane</location>
        <topology evidence="1">Multi-pass membrane protein</topology>
    </subcellularLocation>
</comment>
<keyword evidence="13" id="KW-1185">Reference proteome</keyword>
<feature type="transmembrane region" description="Helical" evidence="10">
    <location>
        <begin position="113"/>
        <end position="132"/>
    </location>
</feature>
<evidence type="ECO:0000256" key="6">
    <source>
        <dbReference type="ARBA" id="ARBA00023136"/>
    </source>
</evidence>
<evidence type="ECO:0000256" key="2">
    <source>
        <dbReference type="ARBA" id="ARBA00022475"/>
    </source>
</evidence>
<organism evidence="12 13">
    <name type="scientific">Desmophyllum pertusum</name>
    <dbReference type="NCBI Taxonomy" id="174260"/>
    <lineage>
        <taxon>Eukaryota</taxon>
        <taxon>Metazoa</taxon>
        <taxon>Cnidaria</taxon>
        <taxon>Anthozoa</taxon>
        <taxon>Hexacorallia</taxon>
        <taxon>Scleractinia</taxon>
        <taxon>Caryophylliina</taxon>
        <taxon>Caryophylliidae</taxon>
        <taxon>Desmophyllum</taxon>
    </lineage>
</organism>
<keyword evidence="9" id="KW-0807">Transducer</keyword>
<evidence type="ECO:0000313" key="13">
    <source>
        <dbReference type="Proteomes" id="UP001163046"/>
    </source>
</evidence>
<evidence type="ECO:0000256" key="4">
    <source>
        <dbReference type="ARBA" id="ARBA00022989"/>
    </source>
</evidence>
<dbReference type="InterPro" id="IPR000276">
    <property type="entry name" value="GPCR_Rhodpsn"/>
</dbReference>
<comment type="caution">
    <text evidence="12">The sequence shown here is derived from an EMBL/GenBank/DDBJ whole genome shotgun (WGS) entry which is preliminary data.</text>
</comment>
<keyword evidence="2" id="KW-1003">Cell membrane</keyword>
<accession>A0A9W9YAD3</accession>
<dbReference type="OrthoDB" id="9445642at2759"/>
<dbReference type="InterPro" id="IPR017452">
    <property type="entry name" value="GPCR_Rhodpsn_7TM"/>
</dbReference>
<gene>
    <name evidence="12" type="ORF">OS493_023931</name>
</gene>
<dbReference type="EMBL" id="MU827795">
    <property type="protein sequence ID" value="KAJ7328657.1"/>
    <property type="molecule type" value="Genomic_DNA"/>
</dbReference>
<evidence type="ECO:0000313" key="12">
    <source>
        <dbReference type="EMBL" id="KAJ7328657.1"/>
    </source>
</evidence>
<evidence type="ECO:0000256" key="3">
    <source>
        <dbReference type="ARBA" id="ARBA00022692"/>
    </source>
</evidence>
<dbReference type="Gene3D" id="1.20.1070.10">
    <property type="entry name" value="Rhodopsin 7-helix transmembrane proteins"/>
    <property type="match status" value="1"/>
</dbReference>
<evidence type="ECO:0000256" key="9">
    <source>
        <dbReference type="ARBA" id="ARBA00023224"/>
    </source>
</evidence>
<feature type="transmembrane region" description="Helical" evidence="10">
    <location>
        <begin position="237"/>
        <end position="261"/>
    </location>
</feature>
<feature type="transmembrane region" description="Helical" evidence="10">
    <location>
        <begin position="281"/>
        <end position="300"/>
    </location>
</feature>
<keyword evidence="4 10" id="KW-1133">Transmembrane helix</keyword>
<sequence>MSVEQQDFRRFVAFACEVSMTNNDSASNFTQPPIENFGMKALSQLLPVAIAITLANGLVLTLFYRKKRLRTQSNYLLLSLAICDFLTGTISIPCFIVYSFQVVTSTMFFNFQFTLHTLMAVSAAYHILTITAEKYLAIMKPLNHRLVTKTTVFKALAGIWMISTFIGVIPLVWNESSSQFLWYIIHSVVCLVFVFFIPYVFMIYAFTSMFRAITKRQRPSSVIGDTPRLQQNDLKCILVFATMAAIFVLCWLPYFTVMLILNINAYLKLRYSLSIFNAIKVFAIMRYMTSIMNPLLYTYFKRDFWFEIRNLCSSSSSERRRRSRELTTKLSWTARSSNREHVTDENTL</sequence>
<keyword evidence="5" id="KW-0297">G-protein coupled receptor</keyword>
<evidence type="ECO:0000256" key="5">
    <source>
        <dbReference type="ARBA" id="ARBA00023040"/>
    </source>
</evidence>
<keyword evidence="7" id="KW-0675">Receptor</keyword>
<dbReference type="PRINTS" id="PR00237">
    <property type="entry name" value="GPCRRHODOPSN"/>
</dbReference>
<feature type="transmembrane region" description="Helical" evidence="10">
    <location>
        <begin position="152"/>
        <end position="174"/>
    </location>
</feature>
<feature type="transmembrane region" description="Helical" evidence="10">
    <location>
        <begin position="76"/>
        <end position="101"/>
    </location>
</feature>
<keyword evidence="3 10" id="KW-0812">Transmembrane</keyword>
<dbReference type="Pfam" id="PF00001">
    <property type="entry name" value="7tm_1"/>
    <property type="match status" value="1"/>
</dbReference>
<dbReference type="AlphaFoldDB" id="A0A9W9YAD3"/>
<dbReference type="GO" id="GO:0004930">
    <property type="term" value="F:G protein-coupled receptor activity"/>
    <property type="evidence" value="ECO:0007669"/>
    <property type="project" value="UniProtKB-KW"/>
</dbReference>
<dbReference type="Proteomes" id="UP001163046">
    <property type="component" value="Unassembled WGS sequence"/>
</dbReference>
<dbReference type="SUPFAM" id="SSF81321">
    <property type="entry name" value="Family A G protein-coupled receptor-like"/>
    <property type="match status" value="1"/>
</dbReference>
<evidence type="ECO:0000256" key="10">
    <source>
        <dbReference type="SAM" id="Phobius"/>
    </source>
</evidence>
<evidence type="ECO:0000259" key="11">
    <source>
        <dbReference type="PROSITE" id="PS50262"/>
    </source>
</evidence>
<protein>
    <recommendedName>
        <fullName evidence="11">G-protein coupled receptors family 1 profile domain-containing protein</fullName>
    </recommendedName>
</protein>
<evidence type="ECO:0000256" key="7">
    <source>
        <dbReference type="ARBA" id="ARBA00023170"/>
    </source>
</evidence>
<evidence type="ECO:0000256" key="1">
    <source>
        <dbReference type="ARBA" id="ARBA00004651"/>
    </source>
</evidence>
<feature type="transmembrane region" description="Helical" evidence="10">
    <location>
        <begin position="45"/>
        <end position="64"/>
    </location>
</feature>
<name>A0A9W9YAD3_9CNID</name>
<reference evidence="12" key="1">
    <citation type="submission" date="2023-01" db="EMBL/GenBank/DDBJ databases">
        <title>Genome assembly of the deep-sea coral Lophelia pertusa.</title>
        <authorList>
            <person name="Herrera S."/>
            <person name="Cordes E."/>
        </authorList>
    </citation>
    <scope>NUCLEOTIDE SEQUENCE</scope>
    <source>
        <strain evidence="12">USNM1676648</strain>
        <tissue evidence="12">Polyp</tissue>
    </source>
</reference>
<proteinExistence type="predicted"/>
<feature type="domain" description="G-protein coupled receptors family 1 profile" evidence="11">
    <location>
        <begin position="55"/>
        <end position="297"/>
    </location>
</feature>
<dbReference type="PANTHER" id="PTHR24246">
    <property type="entry name" value="OLFACTORY RECEPTOR AND ADENOSINE RECEPTOR"/>
    <property type="match status" value="1"/>
</dbReference>
<feature type="transmembrane region" description="Helical" evidence="10">
    <location>
        <begin position="180"/>
        <end position="206"/>
    </location>
</feature>
<keyword evidence="8" id="KW-0325">Glycoprotein</keyword>
<dbReference type="PANTHER" id="PTHR24246:SF27">
    <property type="entry name" value="ADENOSINE RECEPTOR, ISOFORM A"/>
    <property type="match status" value="1"/>
</dbReference>
<dbReference type="GO" id="GO:0005886">
    <property type="term" value="C:plasma membrane"/>
    <property type="evidence" value="ECO:0007669"/>
    <property type="project" value="UniProtKB-SubCell"/>
</dbReference>